<dbReference type="Proteomes" id="UP000694501">
    <property type="component" value="Unassembled WGS sequence"/>
</dbReference>
<dbReference type="SMART" id="SM00823">
    <property type="entry name" value="PKS_PP"/>
    <property type="match status" value="1"/>
</dbReference>
<keyword evidence="2" id="KW-0597">Phosphoprotein</keyword>
<dbReference type="GO" id="GO:0004312">
    <property type="term" value="F:fatty acid synthase activity"/>
    <property type="evidence" value="ECO:0007669"/>
    <property type="project" value="TreeGrafter"/>
</dbReference>
<evidence type="ECO:0000256" key="2">
    <source>
        <dbReference type="ARBA" id="ARBA00022553"/>
    </source>
</evidence>
<proteinExistence type="predicted"/>
<dbReference type="RefSeq" id="WP_211042832.1">
    <property type="nucleotide sequence ID" value="NZ_JAELVF020000001.1"/>
</dbReference>
<reference evidence="4" key="1">
    <citation type="submission" date="2021-06" db="EMBL/GenBank/DDBJ databases">
        <title>Sequencing of actinobacteria type strains.</title>
        <authorList>
            <person name="Nguyen G.-S."/>
            <person name="Wentzel A."/>
        </authorList>
    </citation>
    <scope>NUCLEOTIDE SEQUENCE</scope>
    <source>
        <strain evidence="4">P38-E01</strain>
    </source>
</reference>
<protein>
    <submittedName>
        <fullName evidence="4">Acyl carrier protein</fullName>
    </submittedName>
</protein>
<dbReference type="Pfam" id="PF00550">
    <property type="entry name" value="PP-binding"/>
    <property type="match status" value="1"/>
</dbReference>
<dbReference type="InterPro" id="IPR050091">
    <property type="entry name" value="PKS_NRPS_Biosynth_Enz"/>
</dbReference>
<organism evidence="4 5">
    <name type="scientific">Streptomyces tardus</name>
    <dbReference type="NCBI Taxonomy" id="2780544"/>
    <lineage>
        <taxon>Bacteria</taxon>
        <taxon>Bacillati</taxon>
        <taxon>Actinomycetota</taxon>
        <taxon>Actinomycetes</taxon>
        <taxon>Kitasatosporales</taxon>
        <taxon>Streptomycetaceae</taxon>
        <taxon>Streptomyces</taxon>
    </lineage>
</organism>
<dbReference type="EMBL" id="JAELVF020000001">
    <property type="protein sequence ID" value="MBU7597828.1"/>
    <property type="molecule type" value="Genomic_DNA"/>
</dbReference>
<feature type="domain" description="Carrier" evidence="3">
    <location>
        <begin position="19"/>
        <end position="96"/>
    </location>
</feature>
<dbReference type="PROSITE" id="PS50075">
    <property type="entry name" value="CARRIER"/>
    <property type="match status" value="1"/>
</dbReference>
<keyword evidence="1" id="KW-0596">Phosphopantetheine</keyword>
<evidence type="ECO:0000259" key="3">
    <source>
        <dbReference type="PROSITE" id="PS50075"/>
    </source>
</evidence>
<dbReference type="GO" id="GO:0017000">
    <property type="term" value="P:antibiotic biosynthetic process"/>
    <property type="evidence" value="ECO:0007669"/>
    <property type="project" value="UniProtKB-ARBA"/>
</dbReference>
<name>A0A949N8D8_9ACTN</name>
<gene>
    <name evidence="4" type="ORF">JGS22_009410</name>
</gene>
<dbReference type="GO" id="GO:0031177">
    <property type="term" value="F:phosphopantetheine binding"/>
    <property type="evidence" value="ECO:0007669"/>
    <property type="project" value="InterPro"/>
</dbReference>
<dbReference type="InterPro" id="IPR020806">
    <property type="entry name" value="PKS_PP-bd"/>
</dbReference>
<dbReference type="PANTHER" id="PTHR43775">
    <property type="entry name" value="FATTY ACID SYNTHASE"/>
    <property type="match status" value="1"/>
</dbReference>
<sequence>MTYAASSSERIGLLPALERQEVLETLAVRHFKAALLMEDEEELPLDASFFDIGLTSLRLMDVKQSLERELGLEIDSTALFNQPTVEQLVEYLSGILEARA</sequence>
<dbReference type="InterPro" id="IPR036736">
    <property type="entry name" value="ACP-like_sf"/>
</dbReference>
<comment type="caution">
    <text evidence="4">The sequence shown here is derived from an EMBL/GenBank/DDBJ whole genome shotgun (WGS) entry which is preliminary data.</text>
</comment>
<dbReference type="InterPro" id="IPR009081">
    <property type="entry name" value="PP-bd_ACP"/>
</dbReference>
<dbReference type="SUPFAM" id="SSF47336">
    <property type="entry name" value="ACP-like"/>
    <property type="match status" value="1"/>
</dbReference>
<dbReference type="PANTHER" id="PTHR43775:SF37">
    <property type="entry name" value="SI:DKEY-61P9.11"/>
    <property type="match status" value="1"/>
</dbReference>
<dbReference type="GO" id="GO:0006633">
    <property type="term" value="P:fatty acid biosynthetic process"/>
    <property type="evidence" value="ECO:0007669"/>
    <property type="project" value="TreeGrafter"/>
</dbReference>
<dbReference type="Gene3D" id="1.10.1200.10">
    <property type="entry name" value="ACP-like"/>
    <property type="match status" value="1"/>
</dbReference>
<keyword evidence="5" id="KW-1185">Reference proteome</keyword>
<dbReference type="SMART" id="SM01294">
    <property type="entry name" value="PKS_PP_betabranch"/>
    <property type="match status" value="1"/>
</dbReference>
<accession>A0A949N8D8</accession>
<evidence type="ECO:0000313" key="5">
    <source>
        <dbReference type="Proteomes" id="UP000694501"/>
    </source>
</evidence>
<dbReference type="AlphaFoldDB" id="A0A949N8D8"/>
<evidence type="ECO:0000313" key="4">
    <source>
        <dbReference type="EMBL" id="MBU7597828.1"/>
    </source>
</evidence>
<evidence type="ECO:0000256" key="1">
    <source>
        <dbReference type="ARBA" id="ARBA00022450"/>
    </source>
</evidence>